<evidence type="ECO:0000256" key="9">
    <source>
        <dbReference type="HAMAP-Rule" id="MF_00446"/>
    </source>
</evidence>
<dbReference type="Pfam" id="PF02261">
    <property type="entry name" value="Asp_decarbox"/>
    <property type="match status" value="1"/>
</dbReference>
<feature type="chain" id="PRO_5028539293" description="Aspartate 1-decarboxylase beta chain" evidence="9 13">
    <location>
        <begin position="1"/>
        <end position="24"/>
    </location>
</feature>
<comment type="similarity">
    <text evidence="9">Belongs to the PanD family.</text>
</comment>
<feature type="binding site" evidence="9 11">
    <location>
        <begin position="73"/>
        <end position="75"/>
    </location>
    <ligand>
        <name>substrate</name>
    </ligand>
</feature>
<protein>
    <recommendedName>
        <fullName evidence="9">Aspartate 1-decarboxylase</fullName>
        <ecNumber evidence="9">4.1.1.11</ecNumber>
    </recommendedName>
    <alternativeName>
        <fullName evidence="9">Aspartate alpha-decarboxylase</fullName>
    </alternativeName>
    <component>
        <recommendedName>
            <fullName evidence="9">Aspartate 1-decarboxylase beta chain</fullName>
        </recommendedName>
    </component>
    <component>
        <recommendedName>
            <fullName evidence="9">Aspartate 1-decarboxylase alpha chain</fullName>
        </recommendedName>
    </component>
</protein>
<comment type="subunit">
    <text evidence="9">Heterooctamer of four alpha and four beta subunits.</text>
</comment>
<dbReference type="SUPFAM" id="SSF50692">
    <property type="entry name" value="ADC-like"/>
    <property type="match status" value="1"/>
</dbReference>
<feature type="active site" description="Schiff-base intermediate with substrate; via pyruvic acid" evidence="9 10">
    <location>
        <position position="25"/>
    </location>
</feature>
<sequence length="126" mass="14441">MKRFMLKSKIHRARITGTELHYEGSLSLDVSLMEAARLLPYEKIEVYNVNTGSRFSTYVIPAPRYSGEVRLNGAAARLGAVGDIIIIASYGLFDEEELKGFKPVLVYVDEHNRIREVRREMMEEFV</sequence>
<gene>
    <name evidence="9" type="primary">panD</name>
    <name evidence="14" type="ORF">ENN04_01725</name>
</gene>
<feature type="active site" description="Proton donor" evidence="9 10">
    <location>
        <position position="58"/>
    </location>
</feature>
<evidence type="ECO:0000256" key="2">
    <source>
        <dbReference type="ARBA" id="ARBA00022655"/>
    </source>
</evidence>
<dbReference type="PANTHER" id="PTHR21012:SF0">
    <property type="entry name" value="ASPARTATE 1-DECARBOXYLASE"/>
    <property type="match status" value="1"/>
</dbReference>
<feature type="modified residue" description="Pyruvic acid (Ser)" evidence="9 12">
    <location>
        <position position="25"/>
    </location>
</feature>
<comment type="subcellular location">
    <subcellularLocation>
        <location evidence="9">Cytoplasm</location>
    </subcellularLocation>
</comment>
<comment type="cofactor">
    <cofactor evidence="9 10">
        <name>pyruvate</name>
        <dbReference type="ChEBI" id="CHEBI:15361"/>
    </cofactor>
    <text evidence="9 10">Binds 1 pyruvoyl group covalently per subunit.</text>
</comment>
<dbReference type="UniPathway" id="UPA00028">
    <property type="reaction ID" value="UER00002"/>
</dbReference>
<dbReference type="Gene3D" id="2.40.40.20">
    <property type="match status" value="1"/>
</dbReference>
<comment type="pathway">
    <text evidence="9">Cofactor biosynthesis; (R)-pantothenate biosynthesis; beta-alanine from L-aspartate: step 1/1.</text>
</comment>
<comment type="function">
    <text evidence="9">Catalyzes the pyruvoyl-dependent decarboxylation of aspartate to produce beta-alanine.</text>
</comment>
<feature type="chain" id="PRO_5028539294" description="Aspartate 1-decarboxylase alpha chain" evidence="9 13">
    <location>
        <begin position="25"/>
        <end position="126"/>
    </location>
</feature>
<keyword evidence="4 9" id="KW-0068">Autocatalytic cleavage</keyword>
<evidence type="ECO:0000256" key="7">
    <source>
        <dbReference type="ARBA" id="ARBA00023270"/>
    </source>
</evidence>
<organism evidence="14">
    <name type="scientific">Thermocrinis ruber</name>
    <dbReference type="NCBI Taxonomy" id="75906"/>
    <lineage>
        <taxon>Bacteria</taxon>
        <taxon>Pseudomonadati</taxon>
        <taxon>Aquificota</taxon>
        <taxon>Aquificia</taxon>
        <taxon>Aquificales</taxon>
        <taxon>Aquificaceae</taxon>
        <taxon>Thermocrinis</taxon>
    </lineage>
</organism>
<keyword evidence="1 9" id="KW-0963">Cytoplasm</keyword>
<dbReference type="GO" id="GO:0005829">
    <property type="term" value="C:cytosol"/>
    <property type="evidence" value="ECO:0007669"/>
    <property type="project" value="TreeGrafter"/>
</dbReference>
<evidence type="ECO:0000256" key="4">
    <source>
        <dbReference type="ARBA" id="ARBA00022813"/>
    </source>
</evidence>
<evidence type="ECO:0000256" key="1">
    <source>
        <dbReference type="ARBA" id="ARBA00022490"/>
    </source>
</evidence>
<dbReference type="GO" id="GO:0015940">
    <property type="term" value="P:pantothenate biosynthetic process"/>
    <property type="evidence" value="ECO:0007669"/>
    <property type="project" value="UniProtKB-UniRule"/>
</dbReference>
<evidence type="ECO:0000313" key="14">
    <source>
        <dbReference type="EMBL" id="HHO73338.1"/>
    </source>
</evidence>
<dbReference type="NCBIfam" id="TIGR00223">
    <property type="entry name" value="panD"/>
    <property type="match status" value="1"/>
</dbReference>
<comment type="catalytic activity">
    <reaction evidence="9">
        <text>L-aspartate + H(+) = beta-alanine + CO2</text>
        <dbReference type="Rhea" id="RHEA:19497"/>
        <dbReference type="ChEBI" id="CHEBI:15378"/>
        <dbReference type="ChEBI" id="CHEBI:16526"/>
        <dbReference type="ChEBI" id="CHEBI:29991"/>
        <dbReference type="ChEBI" id="CHEBI:57966"/>
        <dbReference type="EC" id="4.1.1.11"/>
    </reaction>
</comment>
<evidence type="ECO:0000256" key="6">
    <source>
        <dbReference type="ARBA" id="ARBA00023239"/>
    </source>
</evidence>
<evidence type="ECO:0000256" key="11">
    <source>
        <dbReference type="PIRSR" id="PIRSR006246-2"/>
    </source>
</evidence>
<keyword evidence="7 9" id="KW-0704">Schiff base</keyword>
<dbReference type="InterPro" id="IPR009010">
    <property type="entry name" value="Asp_de-COase-like_dom_sf"/>
</dbReference>
<keyword evidence="2 9" id="KW-0566">Pantothenate biosynthesis</keyword>
<dbReference type="HAMAP" id="MF_00446">
    <property type="entry name" value="PanD"/>
    <property type="match status" value="1"/>
</dbReference>
<dbReference type="EMBL" id="DSAC01000022">
    <property type="protein sequence ID" value="HHO73338.1"/>
    <property type="molecule type" value="Genomic_DNA"/>
</dbReference>
<evidence type="ECO:0000256" key="13">
    <source>
        <dbReference type="PIRSR" id="PIRSR006246-5"/>
    </source>
</evidence>
<evidence type="ECO:0000256" key="5">
    <source>
        <dbReference type="ARBA" id="ARBA00023145"/>
    </source>
</evidence>
<comment type="PTM">
    <text evidence="9 12">Is synthesized initially as an inactive proenzyme, which is activated by self-cleavage at a specific serine bond to produce a beta-subunit with a hydroxyl group at its C-terminus and an alpha-subunit with a pyruvoyl group at its N-terminus.</text>
</comment>
<evidence type="ECO:0000256" key="3">
    <source>
        <dbReference type="ARBA" id="ARBA00022793"/>
    </source>
</evidence>
<dbReference type="GO" id="GO:0004068">
    <property type="term" value="F:aspartate 1-decarboxylase activity"/>
    <property type="evidence" value="ECO:0007669"/>
    <property type="project" value="UniProtKB-UniRule"/>
</dbReference>
<keyword evidence="3 9" id="KW-0210">Decarboxylase</keyword>
<dbReference type="EC" id="4.1.1.11" evidence="9"/>
<keyword evidence="5 9" id="KW-0865">Zymogen</keyword>
<keyword evidence="6 9" id="KW-0456">Lyase</keyword>
<dbReference type="CDD" id="cd06919">
    <property type="entry name" value="Asp_decarbox"/>
    <property type="match status" value="1"/>
</dbReference>
<comment type="caution">
    <text evidence="14">The sequence shown here is derived from an EMBL/GenBank/DDBJ whole genome shotgun (WGS) entry which is preliminary data.</text>
</comment>
<dbReference type="InterPro" id="IPR003190">
    <property type="entry name" value="Asp_decarbox"/>
</dbReference>
<accession>A0A7C5X340</accession>
<dbReference type="AlphaFoldDB" id="A0A7C5X340"/>
<name>A0A7C5X340_9AQUI</name>
<evidence type="ECO:0000256" key="12">
    <source>
        <dbReference type="PIRSR" id="PIRSR006246-3"/>
    </source>
</evidence>
<feature type="binding site" evidence="9 11">
    <location>
        <position position="57"/>
    </location>
    <ligand>
        <name>substrate</name>
    </ligand>
</feature>
<evidence type="ECO:0000256" key="8">
    <source>
        <dbReference type="ARBA" id="ARBA00023317"/>
    </source>
</evidence>
<evidence type="ECO:0000256" key="10">
    <source>
        <dbReference type="PIRSR" id="PIRSR006246-1"/>
    </source>
</evidence>
<dbReference type="PIRSF" id="PIRSF006246">
    <property type="entry name" value="Asp_decarbox"/>
    <property type="match status" value="1"/>
</dbReference>
<proteinExistence type="inferred from homology"/>
<reference evidence="14" key="1">
    <citation type="journal article" date="2020" name="mSystems">
        <title>Genome- and Community-Level Interaction Insights into Carbon Utilization and Element Cycling Functions of Hydrothermarchaeota in Hydrothermal Sediment.</title>
        <authorList>
            <person name="Zhou Z."/>
            <person name="Liu Y."/>
            <person name="Xu W."/>
            <person name="Pan J."/>
            <person name="Luo Z.H."/>
            <person name="Li M."/>
        </authorList>
    </citation>
    <scope>NUCLEOTIDE SEQUENCE [LARGE SCALE GENOMIC DNA]</scope>
    <source>
        <strain evidence="14">SpSt-114</strain>
    </source>
</reference>
<dbReference type="GO" id="GO:0006523">
    <property type="term" value="P:alanine biosynthetic process"/>
    <property type="evidence" value="ECO:0007669"/>
    <property type="project" value="InterPro"/>
</dbReference>
<keyword evidence="8 9" id="KW-0670">Pyruvate</keyword>
<dbReference type="PANTHER" id="PTHR21012">
    <property type="entry name" value="ASPARTATE 1-DECARBOXYLASE"/>
    <property type="match status" value="1"/>
</dbReference>